<comment type="caution">
    <text evidence="10">The sequence shown here is derived from an EMBL/GenBank/DDBJ whole genome shotgun (WGS) entry which is preliminary data.</text>
</comment>
<name>A0A2T9Y2D0_9FUNG</name>
<feature type="transmembrane region" description="Helical" evidence="9">
    <location>
        <begin position="541"/>
        <end position="561"/>
    </location>
</feature>
<comment type="subcellular location">
    <subcellularLocation>
        <location evidence="1">Membrane</location>
        <topology evidence="1">Multi-pass membrane protein</topology>
    </subcellularLocation>
</comment>
<dbReference type="NCBIfam" id="TIGR00728">
    <property type="entry name" value="OPT_sfam"/>
    <property type="match status" value="1"/>
</dbReference>
<dbReference type="GO" id="GO:0015031">
    <property type="term" value="P:protein transport"/>
    <property type="evidence" value="ECO:0007669"/>
    <property type="project" value="UniProtKB-KW"/>
</dbReference>
<feature type="transmembrane region" description="Helical" evidence="9">
    <location>
        <begin position="224"/>
        <end position="245"/>
    </location>
</feature>
<feature type="transmembrane region" description="Helical" evidence="9">
    <location>
        <begin position="432"/>
        <end position="454"/>
    </location>
</feature>
<evidence type="ECO:0000256" key="3">
    <source>
        <dbReference type="ARBA" id="ARBA00022448"/>
    </source>
</evidence>
<feature type="transmembrane region" description="Helical" evidence="9">
    <location>
        <begin position="296"/>
        <end position="318"/>
    </location>
</feature>
<feature type="transmembrane region" description="Helical" evidence="9">
    <location>
        <begin position="688"/>
        <end position="708"/>
    </location>
</feature>
<feature type="transmembrane region" description="Helical" evidence="9">
    <location>
        <begin position="162"/>
        <end position="186"/>
    </location>
</feature>
<dbReference type="InterPro" id="IPR004813">
    <property type="entry name" value="OPT"/>
</dbReference>
<feature type="transmembrane region" description="Helical" evidence="9">
    <location>
        <begin position="636"/>
        <end position="651"/>
    </location>
</feature>
<dbReference type="Proteomes" id="UP000245383">
    <property type="component" value="Unassembled WGS sequence"/>
</dbReference>
<dbReference type="GO" id="GO:0035673">
    <property type="term" value="F:oligopeptide transmembrane transporter activity"/>
    <property type="evidence" value="ECO:0007669"/>
    <property type="project" value="InterPro"/>
</dbReference>
<feature type="transmembrane region" description="Helical" evidence="9">
    <location>
        <begin position="58"/>
        <end position="84"/>
    </location>
</feature>
<feature type="transmembrane region" description="Helical" evidence="9">
    <location>
        <begin position="657"/>
        <end position="676"/>
    </location>
</feature>
<feature type="transmembrane region" description="Helical" evidence="9">
    <location>
        <begin position="610"/>
        <end position="629"/>
    </location>
</feature>
<dbReference type="Pfam" id="PF03169">
    <property type="entry name" value="OPT"/>
    <property type="match status" value="1"/>
</dbReference>
<evidence type="ECO:0000256" key="1">
    <source>
        <dbReference type="ARBA" id="ARBA00004141"/>
    </source>
</evidence>
<keyword evidence="5" id="KW-0571">Peptide transport</keyword>
<comment type="similarity">
    <text evidence="2">Belongs to the oligopeptide OPT transporter family.</text>
</comment>
<dbReference type="OrthoDB" id="9986677at2759"/>
<feature type="transmembrane region" description="Helical" evidence="9">
    <location>
        <begin position="265"/>
        <end position="284"/>
    </location>
</feature>
<organism evidence="10 11">
    <name type="scientific">Smittium simulii</name>
    <dbReference type="NCBI Taxonomy" id="133385"/>
    <lineage>
        <taxon>Eukaryota</taxon>
        <taxon>Fungi</taxon>
        <taxon>Fungi incertae sedis</taxon>
        <taxon>Zoopagomycota</taxon>
        <taxon>Kickxellomycotina</taxon>
        <taxon>Harpellomycetes</taxon>
        <taxon>Harpellales</taxon>
        <taxon>Legeriomycetaceae</taxon>
        <taxon>Smittium</taxon>
    </lineage>
</organism>
<evidence type="ECO:0000256" key="5">
    <source>
        <dbReference type="ARBA" id="ARBA00022856"/>
    </source>
</evidence>
<proteinExistence type="inferred from homology"/>
<keyword evidence="7 9" id="KW-1133">Transmembrane helix</keyword>
<evidence type="ECO:0000256" key="8">
    <source>
        <dbReference type="ARBA" id="ARBA00023136"/>
    </source>
</evidence>
<accession>A0A2T9Y2D0</accession>
<keyword evidence="3" id="KW-0813">Transport</keyword>
<dbReference type="InterPro" id="IPR004648">
    <property type="entry name" value="Oligpept_transpt"/>
</dbReference>
<evidence type="ECO:0000256" key="9">
    <source>
        <dbReference type="SAM" id="Phobius"/>
    </source>
</evidence>
<keyword evidence="11" id="KW-1185">Reference proteome</keyword>
<keyword evidence="6" id="KW-0653">Protein transport</keyword>
<reference evidence="10 11" key="1">
    <citation type="journal article" date="2018" name="MBio">
        <title>Comparative Genomics Reveals the Core Gene Toolbox for the Fungus-Insect Symbiosis.</title>
        <authorList>
            <person name="Wang Y."/>
            <person name="Stata M."/>
            <person name="Wang W."/>
            <person name="Stajich J.E."/>
            <person name="White M.M."/>
            <person name="Moncalvo J.M."/>
        </authorList>
    </citation>
    <scope>NUCLEOTIDE SEQUENCE [LARGE SCALE GENOMIC DNA]</scope>
    <source>
        <strain evidence="10 11">SWE-8-4</strain>
    </source>
</reference>
<feature type="transmembrane region" description="Helical" evidence="9">
    <location>
        <begin position="460"/>
        <end position="482"/>
    </location>
</feature>
<feature type="transmembrane region" description="Helical" evidence="9">
    <location>
        <begin position="373"/>
        <end position="393"/>
    </location>
</feature>
<evidence type="ECO:0000256" key="6">
    <source>
        <dbReference type="ARBA" id="ARBA00022927"/>
    </source>
</evidence>
<feature type="transmembrane region" description="Helical" evidence="9">
    <location>
        <begin position="131"/>
        <end position="150"/>
    </location>
</feature>
<dbReference type="PANTHER" id="PTHR22601">
    <property type="entry name" value="ISP4 LIKE PROTEIN"/>
    <property type="match status" value="1"/>
</dbReference>
<keyword evidence="8 9" id="KW-0472">Membrane</keyword>
<dbReference type="AlphaFoldDB" id="A0A2T9Y2D0"/>
<feature type="transmembrane region" description="Helical" evidence="9">
    <location>
        <begin position="192"/>
        <end position="208"/>
    </location>
</feature>
<evidence type="ECO:0000256" key="2">
    <source>
        <dbReference type="ARBA" id="ARBA00008807"/>
    </source>
</evidence>
<dbReference type="EMBL" id="MBFR01000664">
    <property type="protein sequence ID" value="PVU86467.1"/>
    <property type="molecule type" value="Genomic_DNA"/>
</dbReference>
<evidence type="ECO:0000256" key="7">
    <source>
        <dbReference type="ARBA" id="ARBA00022989"/>
    </source>
</evidence>
<sequence length="736" mass="83030">MIDIYEYDRHYRKESYENYNGSFMEYYDEVDDDITHSLVKAVVSIEDDTSLPVLTFRFWLYGTICLIIHTINITMGIMGSIPIIPSHVTLLMAFPIGNLMAKYLPEVDIGFGEYSFSLNPGPFNIKEHSAIAIYIGLPFAINDLIVLYLHNATHYDSSWSTMASILLIGFSSILGIGFQTIIGAFMVKSPDMIFPTTLVLITLIRSFHNNQESVSAKKISRIKFVLIVSLFSAIYHIIPEIFIGVMKYLSILCYVFPNNKIAHQLFSGLGGLGIGSISLCWNTITNLGAMPLITPLWCAVNVFAGFVITAWILTPILYYSNILNFGHFQIYARRPFDMYGAFYAIDLVIDENKKLDVQKYLDYSPMKLNVSVFLAYFFSFAGVVALLVHFLLYHTGDLMVYMQKIIIERKQSVGGFGDIHNRLMEAYKKVPLWWSFLLIAASTTCGLIGCQLIGGEVTWYIYIFSVAIGITFFFPVAIVYAVSTVKAQVAIIPQVFVGYLYPGRPMGNLAGRTFSETVLWQAVQSAENFKIGHYMKLPPKYIFFIQIFGTFLSVVISIFTVKFTASLDPDLCMDYSESWNCAKIKTVFSSSSIWGLFGPSELFNYGREYFALWLSIIVGAIAPVIVYALSKCFQGSWVEFIHVPIIFISASEFPPNISAALISSFILSIIFNFYIYRYNHAWWNRYNYLLSAGLDFGSGITLTILSLLGGRIPTFDWAGNDFLGGCSRILEPYISQ</sequence>
<gene>
    <name evidence="10" type="ORF">BB561_006694</name>
</gene>
<evidence type="ECO:0000313" key="10">
    <source>
        <dbReference type="EMBL" id="PVU86467.1"/>
    </source>
</evidence>
<keyword evidence="4 9" id="KW-0812">Transmembrane</keyword>
<protein>
    <recommendedName>
        <fullName evidence="12">OPT family small oligopeptide transporter</fullName>
    </recommendedName>
</protein>
<dbReference type="GO" id="GO:0016020">
    <property type="term" value="C:membrane"/>
    <property type="evidence" value="ECO:0007669"/>
    <property type="project" value="UniProtKB-SubCell"/>
</dbReference>
<evidence type="ECO:0000256" key="4">
    <source>
        <dbReference type="ARBA" id="ARBA00022692"/>
    </source>
</evidence>
<evidence type="ECO:0000313" key="11">
    <source>
        <dbReference type="Proteomes" id="UP000245383"/>
    </source>
</evidence>
<evidence type="ECO:0008006" key="12">
    <source>
        <dbReference type="Google" id="ProtNLM"/>
    </source>
</evidence>